<comment type="caution">
    <text evidence="1">The sequence shown here is derived from an EMBL/GenBank/DDBJ whole genome shotgun (WGS) entry which is preliminary data.</text>
</comment>
<name>A0A1Y4LZH9_9FIRM</name>
<proteinExistence type="predicted"/>
<keyword evidence="2" id="KW-1185">Reference proteome</keyword>
<protein>
    <recommendedName>
        <fullName evidence="3">DUF3139 domain-containing protein</fullName>
    </recommendedName>
</protein>
<dbReference type="RefSeq" id="WP_087158048.1">
    <property type="nucleotide sequence ID" value="NZ_NFKM01000001.1"/>
</dbReference>
<evidence type="ECO:0008006" key="3">
    <source>
        <dbReference type="Google" id="ProtNLM"/>
    </source>
</evidence>
<dbReference type="AlphaFoldDB" id="A0A1Y4LZH9"/>
<evidence type="ECO:0000313" key="1">
    <source>
        <dbReference type="EMBL" id="OUP62008.1"/>
    </source>
</evidence>
<accession>A0A1Y4LZH9</accession>
<evidence type="ECO:0000313" key="2">
    <source>
        <dbReference type="Proteomes" id="UP000195447"/>
    </source>
</evidence>
<organism evidence="1 2">
    <name type="scientific">Faecalitalea cylindroides</name>
    <dbReference type="NCBI Taxonomy" id="39483"/>
    <lineage>
        <taxon>Bacteria</taxon>
        <taxon>Bacillati</taxon>
        <taxon>Bacillota</taxon>
        <taxon>Erysipelotrichia</taxon>
        <taxon>Erysipelotrichales</taxon>
        <taxon>Erysipelotrichaceae</taxon>
        <taxon>Faecalitalea</taxon>
    </lineage>
</organism>
<dbReference type="EMBL" id="NFKM01000001">
    <property type="protein sequence ID" value="OUP62008.1"/>
    <property type="molecule type" value="Genomic_DNA"/>
</dbReference>
<gene>
    <name evidence="1" type="ORF">B5F14_01075</name>
</gene>
<reference evidence="2" key="1">
    <citation type="submission" date="2017-04" db="EMBL/GenBank/DDBJ databases">
        <title>Function of individual gut microbiota members based on whole genome sequencing of pure cultures obtained from chicken caecum.</title>
        <authorList>
            <person name="Medvecky M."/>
            <person name="Cejkova D."/>
            <person name="Polansky O."/>
            <person name="Karasova D."/>
            <person name="Kubasova T."/>
            <person name="Cizek A."/>
            <person name="Rychlik I."/>
        </authorList>
    </citation>
    <scope>NUCLEOTIDE SEQUENCE [LARGE SCALE GENOMIC DNA]</scope>
    <source>
        <strain evidence="2">An178</strain>
    </source>
</reference>
<sequence>MLQKLSRFTSLVLFLGALLILWFGLIDANHVNIVQDKERIENSIVKAMVECYSVEGFYPSNLDYLKEHYGLVLNEDLYFISYEYEGENLMPNIYVYRKGEDV</sequence>
<dbReference type="Proteomes" id="UP000195447">
    <property type="component" value="Unassembled WGS sequence"/>
</dbReference>